<dbReference type="Gene3D" id="3.40.718.10">
    <property type="entry name" value="Isopropylmalate Dehydrogenase"/>
    <property type="match status" value="1"/>
</dbReference>
<dbReference type="GO" id="GO:0051287">
    <property type="term" value="F:NAD binding"/>
    <property type="evidence" value="ECO:0007669"/>
    <property type="project" value="InterPro"/>
</dbReference>
<dbReference type="Pfam" id="PF00180">
    <property type="entry name" value="Iso_dh"/>
    <property type="match status" value="1"/>
</dbReference>
<keyword evidence="13 16" id="KW-0520">NAD</keyword>
<comment type="cofactor">
    <cofactor evidence="2">
        <name>Mn(2+)</name>
        <dbReference type="ChEBI" id="CHEBI:29035"/>
    </cofactor>
</comment>
<evidence type="ECO:0000259" key="18">
    <source>
        <dbReference type="SMART" id="SM01329"/>
    </source>
</evidence>
<dbReference type="NCBIfam" id="TIGR00169">
    <property type="entry name" value="leuB"/>
    <property type="match status" value="1"/>
</dbReference>
<feature type="binding site" evidence="16">
    <location>
        <begin position="280"/>
        <end position="292"/>
    </location>
    <ligand>
        <name>NAD(+)</name>
        <dbReference type="ChEBI" id="CHEBI:57540"/>
    </ligand>
</feature>
<evidence type="ECO:0000313" key="19">
    <source>
        <dbReference type="EMBL" id="NEY72535.1"/>
    </source>
</evidence>
<dbReference type="GO" id="GO:0000287">
    <property type="term" value="F:magnesium ion binding"/>
    <property type="evidence" value="ECO:0007669"/>
    <property type="project" value="InterPro"/>
</dbReference>
<evidence type="ECO:0000256" key="12">
    <source>
        <dbReference type="ARBA" id="ARBA00023002"/>
    </source>
</evidence>
<organism evidence="19 20">
    <name type="scientific">Bacillus mesophilus</name>
    <dbReference type="NCBI Taxonomy" id="1808955"/>
    <lineage>
        <taxon>Bacteria</taxon>
        <taxon>Bacillati</taxon>
        <taxon>Bacillota</taxon>
        <taxon>Bacilli</taxon>
        <taxon>Bacillales</taxon>
        <taxon>Bacillaceae</taxon>
        <taxon>Bacillus</taxon>
    </lineage>
</organism>
<dbReference type="AlphaFoldDB" id="A0A6M0Q843"/>
<evidence type="ECO:0000256" key="10">
    <source>
        <dbReference type="ARBA" id="ARBA00022723"/>
    </source>
</evidence>
<feature type="binding site" evidence="16">
    <location>
        <position position="223"/>
    </location>
    <ligand>
        <name>substrate</name>
    </ligand>
</feature>
<feature type="site" description="Important for catalysis" evidence="16">
    <location>
        <position position="141"/>
    </location>
</feature>
<dbReference type="GO" id="GO:0003862">
    <property type="term" value="F:3-isopropylmalate dehydrogenase activity"/>
    <property type="evidence" value="ECO:0007669"/>
    <property type="project" value="UniProtKB-UniRule"/>
</dbReference>
<evidence type="ECO:0000256" key="8">
    <source>
        <dbReference type="ARBA" id="ARBA00022490"/>
    </source>
</evidence>
<comment type="similarity">
    <text evidence="5 16">Belongs to the isocitrate and isopropylmalate dehydrogenases family. LeuB type 1 subfamily.</text>
</comment>
<keyword evidence="9 16" id="KW-0028">Amino-acid biosynthesis</keyword>
<sequence length="363" mass="40095">MNFQIAILEGDGVGPEIVKEAVLLLNHIGEQYGHSFEFQYGKIGGLAVDEEGTPLPERTVELCKKSDAVLLGAVGGPKWDNETAERRPEAGLLQIRKELQLFANIRPVKVFETLADTSPLKEEVIKDVDFVIVRELTGGIYFGTPRERRMTENGLEVIDTLVYKESEIERILREAFELANQRNKKLTSVDKANVLESSRVWRECANTLSKHYPEVELQHMLVDNAAMQLIKNPSQFDVIVTENMFGDILSDEASVITGSIGLLPSASLGVGPSLYEPIHGSAPDIAGQNSANPLATLSSVALMLRYSLGLHQEAQDIEEAIEAVLHYGYRTKDLAGPSEKFLTTTEMGEKVRTTLTSKKVIMN</sequence>
<evidence type="ECO:0000256" key="17">
    <source>
        <dbReference type="RuleBase" id="RU004445"/>
    </source>
</evidence>
<evidence type="ECO:0000256" key="4">
    <source>
        <dbReference type="ARBA" id="ARBA00004762"/>
    </source>
</evidence>
<dbReference type="HAMAP" id="MF_01033">
    <property type="entry name" value="LeuB_type1"/>
    <property type="match status" value="1"/>
</dbReference>
<keyword evidence="8 16" id="KW-0963">Cytoplasm</keyword>
<comment type="cofactor">
    <cofactor evidence="16 17">
        <name>Mg(2+)</name>
        <dbReference type="ChEBI" id="CHEBI:18420"/>
    </cofactor>
    <cofactor evidence="16 17">
        <name>Mn(2+)</name>
        <dbReference type="ChEBI" id="CHEBI:29035"/>
    </cofactor>
    <text evidence="16 17">Binds 1 Mg(2+) or Mn(2+) ion per subunit.</text>
</comment>
<keyword evidence="11 16" id="KW-0460">Magnesium</keyword>
<feature type="site" description="Important for catalysis" evidence="16">
    <location>
        <position position="191"/>
    </location>
</feature>
<feature type="binding site" evidence="16">
    <location>
        <begin position="76"/>
        <end position="89"/>
    </location>
    <ligand>
        <name>NAD(+)</name>
        <dbReference type="ChEBI" id="CHEBI:57540"/>
    </ligand>
</feature>
<feature type="binding site" evidence="16">
    <location>
        <position position="247"/>
    </location>
    <ligand>
        <name>Mg(2+)</name>
        <dbReference type="ChEBI" id="CHEBI:18420"/>
    </ligand>
</feature>
<gene>
    <name evidence="16 19" type="primary">leuB</name>
    <name evidence="19" type="ORF">G4D63_12430</name>
</gene>
<keyword evidence="10 16" id="KW-0479">Metal-binding</keyword>
<evidence type="ECO:0000313" key="20">
    <source>
        <dbReference type="Proteomes" id="UP000481043"/>
    </source>
</evidence>
<dbReference type="UniPathway" id="UPA00048">
    <property type="reaction ID" value="UER00072"/>
</dbReference>
<evidence type="ECO:0000256" key="14">
    <source>
        <dbReference type="ARBA" id="ARBA00023304"/>
    </source>
</evidence>
<feature type="binding site" evidence="16">
    <location>
        <position position="251"/>
    </location>
    <ligand>
        <name>Mg(2+)</name>
        <dbReference type="ChEBI" id="CHEBI:18420"/>
    </ligand>
</feature>
<evidence type="ECO:0000256" key="7">
    <source>
        <dbReference type="ARBA" id="ARBA00022430"/>
    </source>
</evidence>
<comment type="function">
    <text evidence="15 16 17">Catalyzes the oxidation of 3-carboxy-2-hydroxy-4-methylpentanoate (3-isopropylmalate) to 3-carboxy-4-methyl-2-oxopentanoate. The product decarboxylates to 4-methyl-2 oxopentanoate.</text>
</comment>
<dbReference type="Proteomes" id="UP000481043">
    <property type="component" value="Unassembled WGS sequence"/>
</dbReference>
<feature type="binding site" evidence="16">
    <location>
        <position position="96"/>
    </location>
    <ligand>
        <name>substrate</name>
    </ligand>
</feature>
<comment type="pathway">
    <text evidence="4 16 17">Amino-acid biosynthesis; L-leucine biosynthesis; L-leucine from 3-methyl-2-oxobutanoate: step 3/4.</text>
</comment>
<dbReference type="InterPro" id="IPR004429">
    <property type="entry name" value="Isopropylmalate_DH"/>
</dbReference>
<dbReference type="PANTHER" id="PTHR42979">
    <property type="entry name" value="3-ISOPROPYLMALATE DEHYDROGENASE"/>
    <property type="match status" value="1"/>
</dbReference>
<keyword evidence="20" id="KW-1185">Reference proteome</keyword>
<evidence type="ECO:0000256" key="5">
    <source>
        <dbReference type="ARBA" id="ARBA00008319"/>
    </source>
</evidence>
<dbReference type="EC" id="1.1.1.85" evidence="16"/>
<evidence type="ECO:0000256" key="11">
    <source>
        <dbReference type="ARBA" id="ARBA00022842"/>
    </source>
</evidence>
<accession>A0A6M0Q843</accession>
<evidence type="ECO:0000256" key="16">
    <source>
        <dbReference type="HAMAP-Rule" id="MF_01033"/>
    </source>
</evidence>
<dbReference type="RefSeq" id="WP_163180003.1">
    <property type="nucleotide sequence ID" value="NZ_JAAIWM010000004.1"/>
</dbReference>
<evidence type="ECO:0000256" key="3">
    <source>
        <dbReference type="ARBA" id="ARBA00004496"/>
    </source>
</evidence>
<comment type="subunit">
    <text evidence="6 16 17">Homodimer.</text>
</comment>
<keyword evidence="16" id="KW-0464">Manganese</keyword>
<keyword evidence="14 16" id="KW-0100">Branched-chain amino acid biosynthesis</keyword>
<evidence type="ECO:0000256" key="1">
    <source>
        <dbReference type="ARBA" id="ARBA00000624"/>
    </source>
</evidence>
<evidence type="ECO:0000256" key="6">
    <source>
        <dbReference type="ARBA" id="ARBA00011738"/>
    </source>
</evidence>
<feature type="binding site" evidence="16">
    <location>
        <position position="223"/>
    </location>
    <ligand>
        <name>Mg(2+)</name>
        <dbReference type="ChEBI" id="CHEBI:18420"/>
    </ligand>
</feature>
<dbReference type="GO" id="GO:0009098">
    <property type="term" value="P:L-leucine biosynthetic process"/>
    <property type="evidence" value="ECO:0007669"/>
    <property type="project" value="UniProtKB-UniRule"/>
</dbReference>
<reference evidence="19 20" key="1">
    <citation type="submission" date="2020-02" db="EMBL/GenBank/DDBJ databases">
        <title>Bacillus aquiflavi sp. nov., isolated from yellow water of strong flavor Chinese baijiu in Yibin region of China.</title>
        <authorList>
            <person name="Xie J."/>
        </authorList>
    </citation>
    <scope>NUCLEOTIDE SEQUENCE [LARGE SCALE GENOMIC DNA]</scope>
    <source>
        <strain evidence="19 20">SA4</strain>
    </source>
</reference>
<protein>
    <recommendedName>
        <fullName evidence="16">3-isopropylmalate dehydrogenase</fullName>
        <ecNumber evidence="16">1.1.1.85</ecNumber>
    </recommendedName>
    <alternativeName>
        <fullName evidence="16">3-IPM-DH</fullName>
    </alternativeName>
    <alternativeName>
        <fullName evidence="16">Beta-IPM dehydrogenase</fullName>
        <shortName evidence="16">IMDH</shortName>
    </alternativeName>
</protein>
<feature type="binding site" evidence="16">
    <location>
        <position position="106"/>
    </location>
    <ligand>
        <name>substrate</name>
    </ligand>
</feature>
<dbReference type="InterPro" id="IPR024084">
    <property type="entry name" value="IsoPropMal-DH-like_dom"/>
</dbReference>
<dbReference type="InterPro" id="IPR019818">
    <property type="entry name" value="IsoCit/isopropylmalate_DH_CS"/>
</dbReference>
<name>A0A6M0Q843_9BACI</name>
<dbReference type="GO" id="GO:0005829">
    <property type="term" value="C:cytosol"/>
    <property type="evidence" value="ECO:0007669"/>
    <property type="project" value="TreeGrafter"/>
</dbReference>
<feature type="binding site" evidence="16">
    <location>
        <position position="134"/>
    </location>
    <ligand>
        <name>substrate</name>
    </ligand>
</feature>
<dbReference type="PANTHER" id="PTHR42979:SF1">
    <property type="entry name" value="3-ISOPROPYLMALATE DEHYDROGENASE"/>
    <property type="match status" value="1"/>
</dbReference>
<keyword evidence="7 16" id="KW-0432">Leucine biosynthesis</keyword>
<evidence type="ECO:0000256" key="13">
    <source>
        <dbReference type="ARBA" id="ARBA00023027"/>
    </source>
</evidence>
<comment type="subcellular location">
    <subcellularLocation>
        <location evidence="3 16">Cytoplasm</location>
    </subcellularLocation>
</comment>
<comment type="catalytic activity">
    <reaction evidence="1 16 17">
        <text>(2R,3S)-3-isopropylmalate + NAD(+) = 4-methyl-2-oxopentanoate + CO2 + NADH</text>
        <dbReference type="Rhea" id="RHEA:32271"/>
        <dbReference type="ChEBI" id="CHEBI:16526"/>
        <dbReference type="ChEBI" id="CHEBI:17865"/>
        <dbReference type="ChEBI" id="CHEBI:35121"/>
        <dbReference type="ChEBI" id="CHEBI:57540"/>
        <dbReference type="ChEBI" id="CHEBI:57945"/>
        <dbReference type="EC" id="1.1.1.85"/>
    </reaction>
</comment>
<evidence type="ECO:0000256" key="2">
    <source>
        <dbReference type="ARBA" id="ARBA00001936"/>
    </source>
</evidence>
<proteinExistence type="inferred from homology"/>
<dbReference type="FunFam" id="3.40.718.10:FF:000028">
    <property type="entry name" value="3-isopropylmalate dehydrogenase"/>
    <property type="match status" value="1"/>
</dbReference>
<comment type="caution">
    <text evidence="19">The sequence shown here is derived from an EMBL/GenBank/DDBJ whole genome shotgun (WGS) entry which is preliminary data.</text>
</comment>
<dbReference type="SUPFAM" id="SSF53659">
    <property type="entry name" value="Isocitrate/Isopropylmalate dehydrogenase-like"/>
    <property type="match status" value="1"/>
</dbReference>
<evidence type="ECO:0000256" key="9">
    <source>
        <dbReference type="ARBA" id="ARBA00022605"/>
    </source>
</evidence>
<dbReference type="EMBL" id="JAAIWM010000004">
    <property type="protein sequence ID" value="NEY72535.1"/>
    <property type="molecule type" value="Genomic_DNA"/>
</dbReference>
<dbReference type="PROSITE" id="PS00470">
    <property type="entry name" value="IDH_IMDH"/>
    <property type="match status" value="1"/>
</dbReference>
<keyword evidence="12 16" id="KW-0560">Oxidoreductase</keyword>
<dbReference type="SMART" id="SM01329">
    <property type="entry name" value="Iso_dh"/>
    <property type="match status" value="1"/>
</dbReference>
<evidence type="ECO:0000256" key="15">
    <source>
        <dbReference type="ARBA" id="ARBA00023577"/>
    </source>
</evidence>
<feature type="domain" description="Isopropylmalate dehydrogenase-like" evidence="18">
    <location>
        <begin position="4"/>
        <end position="351"/>
    </location>
</feature>